<dbReference type="Gene3D" id="2.60.40.10">
    <property type="entry name" value="Immunoglobulins"/>
    <property type="match status" value="1"/>
</dbReference>
<keyword evidence="4" id="KW-0812">Transmembrane</keyword>
<dbReference type="PRINTS" id="PR01638">
    <property type="entry name" value="MHCCLASSI"/>
</dbReference>
<keyword evidence="4" id="KW-1133">Transmembrane helix</keyword>
<feature type="region of interest" description="Disordered" evidence="3">
    <location>
        <begin position="344"/>
        <end position="363"/>
    </location>
</feature>
<dbReference type="PANTHER" id="PTHR16675:SF237">
    <property type="entry name" value="MHC CLASS I ANTIGEN TRANSCRIPT VARIANT 1-RELATED"/>
    <property type="match status" value="1"/>
</dbReference>
<dbReference type="SUPFAM" id="SSF54452">
    <property type="entry name" value="MHC antigen-recognition domain"/>
    <property type="match status" value="1"/>
</dbReference>
<evidence type="ECO:0000259" key="6">
    <source>
        <dbReference type="PROSITE" id="PS50835"/>
    </source>
</evidence>
<comment type="similarity">
    <text evidence="2">Belongs to the MHC class I family.</text>
</comment>
<dbReference type="SMART" id="SM00407">
    <property type="entry name" value="IGc1"/>
    <property type="match status" value="1"/>
</dbReference>
<dbReference type="PANTHER" id="PTHR16675">
    <property type="entry name" value="MHC CLASS I-RELATED"/>
    <property type="match status" value="1"/>
</dbReference>
<evidence type="ECO:0000313" key="7">
    <source>
        <dbReference type="EMBL" id="MEQ2286307.1"/>
    </source>
</evidence>
<dbReference type="InterPro" id="IPR036179">
    <property type="entry name" value="Ig-like_dom_sf"/>
</dbReference>
<dbReference type="InterPro" id="IPR011162">
    <property type="entry name" value="MHC_I/II-like_Ag-recog"/>
</dbReference>
<feature type="signal peptide" evidence="5">
    <location>
        <begin position="1"/>
        <end position="16"/>
    </location>
</feature>
<evidence type="ECO:0000256" key="1">
    <source>
        <dbReference type="ARBA" id="ARBA00023180"/>
    </source>
</evidence>
<keyword evidence="4" id="KW-0472">Membrane</keyword>
<reference evidence="7 8" key="1">
    <citation type="submission" date="2021-06" db="EMBL/GenBank/DDBJ databases">
        <authorList>
            <person name="Palmer J.M."/>
        </authorList>
    </citation>
    <scope>NUCLEOTIDE SEQUENCE [LARGE SCALE GENOMIC DNA]</scope>
    <source>
        <strain evidence="7 8">AS_MEX2019</strain>
        <tissue evidence="7">Muscle</tissue>
    </source>
</reference>
<dbReference type="Pfam" id="PF07654">
    <property type="entry name" value="C1-set"/>
    <property type="match status" value="1"/>
</dbReference>
<dbReference type="InterPro" id="IPR050208">
    <property type="entry name" value="MHC_class-I_related"/>
</dbReference>
<evidence type="ECO:0000256" key="2">
    <source>
        <dbReference type="RuleBase" id="RU004439"/>
    </source>
</evidence>
<keyword evidence="5" id="KW-0732">Signal</keyword>
<feature type="compositionally biased region" description="Polar residues" evidence="3">
    <location>
        <begin position="345"/>
        <end position="363"/>
    </location>
</feature>
<dbReference type="SUPFAM" id="SSF48726">
    <property type="entry name" value="Immunoglobulin"/>
    <property type="match status" value="1"/>
</dbReference>
<dbReference type="EMBL" id="JAHRIP010018846">
    <property type="protein sequence ID" value="MEQ2286307.1"/>
    <property type="molecule type" value="Genomic_DNA"/>
</dbReference>
<name>A0ABV0XY35_9TELE</name>
<evidence type="ECO:0000313" key="8">
    <source>
        <dbReference type="Proteomes" id="UP001469553"/>
    </source>
</evidence>
<dbReference type="InterPro" id="IPR003597">
    <property type="entry name" value="Ig_C1-set"/>
</dbReference>
<keyword evidence="1" id="KW-0325">Glycoprotein</keyword>
<evidence type="ECO:0000256" key="5">
    <source>
        <dbReference type="SAM" id="SignalP"/>
    </source>
</evidence>
<dbReference type="Proteomes" id="UP001469553">
    <property type="component" value="Unassembled WGS sequence"/>
</dbReference>
<dbReference type="InterPro" id="IPR037055">
    <property type="entry name" value="MHC_I-like_Ag-recog_sf"/>
</dbReference>
<feature type="domain" description="Ig-like" evidence="6">
    <location>
        <begin position="201"/>
        <end position="289"/>
    </location>
</feature>
<proteinExistence type="inferred from homology"/>
<dbReference type="InterPro" id="IPR001039">
    <property type="entry name" value="MHC_I_a_a1/a2"/>
</dbReference>
<dbReference type="InterPro" id="IPR007110">
    <property type="entry name" value="Ig-like_dom"/>
</dbReference>
<evidence type="ECO:0000256" key="3">
    <source>
        <dbReference type="SAM" id="MobiDB-lite"/>
    </source>
</evidence>
<dbReference type="Gene3D" id="3.30.500.10">
    <property type="entry name" value="MHC class I-like antigen recognition-like"/>
    <property type="match status" value="1"/>
</dbReference>
<dbReference type="InterPro" id="IPR011161">
    <property type="entry name" value="MHC_I-like_Ag-recog"/>
</dbReference>
<feature type="transmembrane region" description="Helical" evidence="4">
    <location>
        <begin position="311"/>
        <end position="334"/>
    </location>
</feature>
<dbReference type="Pfam" id="PF00129">
    <property type="entry name" value="MHC_I"/>
    <property type="match status" value="1"/>
</dbReference>
<gene>
    <name evidence="7" type="ORF">AMECASPLE_001153</name>
</gene>
<dbReference type="PROSITE" id="PS50835">
    <property type="entry name" value="IG_LIKE"/>
    <property type="match status" value="1"/>
</dbReference>
<comment type="caution">
    <text evidence="7">The sequence shown here is derived from an EMBL/GenBank/DDBJ whole genome shotgun (WGS) entry which is preliminary data.</text>
</comment>
<feature type="chain" id="PRO_5045963895" description="Ig-like domain-containing protein" evidence="5">
    <location>
        <begin position="17"/>
        <end position="363"/>
    </location>
</feature>
<dbReference type="InterPro" id="IPR013783">
    <property type="entry name" value="Ig-like_fold"/>
</dbReference>
<protein>
    <recommendedName>
        <fullName evidence="6">Ig-like domain-containing protein</fullName>
    </recommendedName>
</protein>
<sequence>MRSILMMMLFAQAASAVKHSLEFDLMLSSGFPNVPEYVAMEILDGVIIAYYDSDIKTGLTRLEWVRKLMENNSQHWEMHLQNCIHYQQVFKVETQSFQQSSNQTGGGHVIQQIAGCEWDDETGEVEGFKQYAYNGEGFLTFDMQTETWITSHPQAEKTKQEWDKDKINNGHWKNLLTTDCIAWLKMYLNYGMTFLYRKDPPSVSLLQKTPSSPFCCHATGFHPNNAVMSWRKDGEELHEGMEDGEILPNNDGSFQMSGELNISSVAPEDWRRYDCVFQLSGVKDDIVITVDKTVVRTNHGKGGTKEKPSDLSIAIIVVVFIIVFISTAVGFRLYKKRKVTEMTPELSQRLNPETSGTNTSSTQ</sequence>
<accession>A0ABV0XY35</accession>
<keyword evidence="8" id="KW-1185">Reference proteome</keyword>
<evidence type="ECO:0000256" key="4">
    <source>
        <dbReference type="SAM" id="Phobius"/>
    </source>
</evidence>
<organism evidence="7 8">
    <name type="scientific">Ameca splendens</name>
    <dbReference type="NCBI Taxonomy" id="208324"/>
    <lineage>
        <taxon>Eukaryota</taxon>
        <taxon>Metazoa</taxon>
        <taxon>Chordata</taxon>
        <taxon>Craniata</taxon>
        <taxon>Vertebrata</taxon>
        <taxon>Euteleostomi</taxon>
        <taxon>Actinopterygii</taxon>
        <taxon>Neopterygii</taxon>
        <taxon>Teleostei</taxon>
        <taxon>Neoteleostei</taxon>
        <taxon>Acanthomorphata</taxon>
        <taxon>Ovalentaria</taxon>
        <taxon>Atherinomorphae</taxon>
        <taxon>Cyprinodontiformes</taxon>
        <taxon>Goodeidae</taxon>
        <taxon>Ameca</taxon>
    </lineage>
</organism>